<dbReference type="Pfam" id="PF01734">
    <property type="entry name" value="Patatin"/>
    <property type="match status" value="1"/>
</dbReference>
<keyword evidence="4" id="KW-1185">Reference proteome</keyword>
<dbReference type="Gene3D" id="3.40.1090.10">
    <property type="entry name" value="Cytosolic phospholipase A2 catalytic domain"/>
    <property type="match status" value="1"/>
</dbReference>
<dbReference type="InterPro" id="IPR002641">
    <property type="entry name" value="PNPLA_dom"/>
</dbReference>
<comment type="caution">
    <text evidence="3">The sequence shown here is derived from an EMBL/GenBank/DDBJ whole genome shotgun (WGS) entry which is preliminary data.</text>
</comment>
<keyword evidence="1" id="KW-0443">Lipid metabolism</keyword>
<protein>
    <recommendedName>
        <fullName evidence="2">PNPLA domain-containing protein</fullName>
    </recommendedName>
</protein>
<dbReference type="GO" id="GO:0006629">
    <property type="term" value="P:lipid metabolic process"/>
    <property type="evidence" value="ECO:0007669"/>
    <property type="project" value="UniProtKB-KW"/>
</dbReference>
<dbReference type="RefSeq" id="WP_157185544.1">
    <property type="nucleotide sequence ID" value="NZ_JACHIT010000002.1"/>
</dbReference>
<feature type="domain" description="PNPLA" evidence="2">
    <location>
        <begin position="30"/>
        <end position="182"/>
    </location>
</feature>
<dbReference type="EMBL" id="JACHIT010000002">
    <property type="protein sequence ID" value="MBB5915356.1"/>
    <property type="molecule type" value="Genomic_DNA"/>
</dbReference>
<evidence type="ECO:0000313" key="3">
    <source>
        <dbReference type="EMBL" id="MBB5915356.1"/>
    </source>
</evidence>
<evidence type="ECO:0000256" key="1">
    <source>
        <dbReference type="ARBA" id="ARBA00023098"/>
    </source>
</evidence>
<name>A0A7W9PFQ8_9NOCA</name>
<dbReference type="Proteomes" id="UP000540412">
    <property type="component" value="Unassembled WGS sequence"/>
</dbReference>
<organism evidence="3 4">
    <name type="scientific">Nocardia transvalensis</name>
    <dbReference type="NCBI Taxonomy" id="37333"/>
    <lineage>
        <taxon>Bacteria</taxon>
        <taxon>Bacillati</taxon>
        <taxon>Actinomycetota</taxon>
        <taxon>Actinomycetes</taxon>
        <taxon>Mycobacteriales</taxon>
        <taxon>Nocardiaceae</taxon>
        <taxon>Nocardia</taxon>
    </lineage>
</organism>
<evidence type="ECO:0000313" key="4">
    <source>
        <dbReference type="Proteomes" id="UP000540412"/>
    </source>
</evidence>
<dbReference type="InterPro" id="IPR016035">
    <property type="entry name" value="Acyl_Trfase/lysoPLipase"/>
</dbReference>
<gene>
    <name evidence="3" type="ORF">BJY24_004268</name>
</gene>
<dbReference type="SUPFAM" id="SSF52151">
    <property type="entry name" value="FabD/lysophospholipase-like"/>
    <property type="match status" value="1"/>
</dbReference>
<accession>A0A7W9PFQ8</accession>
<proteinExistence type="predicted"/>
<evidence type="ECO:0000259" key="2">
    <source>
        <dbReference type="Pfam" id="PF01734"/>
    </source>
</evidence>
<dbReference type="AlphaFoldDB" id="A0A7W9PFQ8"/>
<sequence>MLSGAIDAIAARRAPTDEPEGNTLDALQPVVLGVSGGAIAAAAATIGMPASRMREIAVQFPEEQVLGRRSMRSLITRRTLYPDARIHSIARAVVGDRTFADFALPGLETGRACRSSLVVTVFSARLGTLFLPRDLWRLGVVDMPVADALVAATRIPGALPAAPGLEDLFDGATHHRVPYELFLPYPALLLDLYGPRPYRSLGGLALPAVHPCLPAIPVRPRPFRDAAVRDRTIFANVTYGSSFRSPSRQPGDLFDHGRRLATEWVEKRSTTELLAIADPHALGLETSRRFPLPG</sequence>
<reference evidence="3 4" key="1">
    <citation type="submission" date="2020-08" db="EMBL/GenBank/DDBJ databases">
        <title>Sequencing the genomes of 1000 actinobacteria strains.</title>
        <authorList>
            <person name="Klenk H.-P."/>
        </authorList>
    </citation>
    <scope>NUCLEOTIDE SEQUENCE [LARGE SCALE GENOMIC DNA]</scope>
    <source>
        <strain evidence="3 4">DSM 43582</strain>
    </source>
</reference>